<organism evidence="2">
    <name type="scientific">Bactrocera dorsalis</name>
    <name type="common">Oriental fruit fly</name>
    <name type="synonym">Dacus dorsalis</name>
    <dbReference type="NCBI Taxonomy" id="27457"/>
    <lineage>
        <taxon>Eukaryota</taxon>
        <taxon>Metazoa</taxon>
        <taxon>Ecdysozoa</taxon>
        <taxon>Arthropoda</taxon>
        <taxon>Hexapoda</taxon>
        <taxon>Insecta</taxon>
        <taxon>Pterygota</taxon>
        <taxon>Neoptera</taxon>
        <taxon>Endopterygota</taxon>
        <taxon>Diptera</taxon>
        <taxon>Brachycera</taxon>
        <taxon>Muscomorpha</taxon>
        <taxon>Tephritoidea</taxon>
        <taxon>Tephritidae</taxon>
        <taxon>Bactrocera</taxon>
        <taxon>Bactrocera</taxon>
    </lineage>
</organism>
<feature type="compositionally biased region" description="Low complexity" evidence="1">
    <location>
        <begin position="26"/>
        <end position="35"/>
    </location>
</feature>
<dbReference type="EMBL" id="GAKP01013754">
    <property type="protein sequence ID" value="JAC45198.1"/>
    <property type="molecule type" value="Transcribed_RNA"/>
</dbReference>
<evidence type="ECO:0000313" key="2">
    <source>
        <dbReference type="EMBL" id="JAC45198.1"/>
    </source>
</evidence>
<proteinExistence type="predicted"/>
<dbReference type="AlphaFoldDB" id="A0A034VUL9"/>
<reference evidence="2" key="1">
    <citation type="journal article" date="2014" name="BMC Genomics">
        <title>Characterizing the developmental transcriptome of the oriental fruit fly, Bactrocera dorsalis (Diptera: Tephritidae) through comparative genomic analysis with Drosophila melanogaster utilizing modENCODE datasets.</title>
        <authorList>
            <person name="Geib S.M."/>
            <person name="Calla B."/>
            <person name="Hall B."/>
            <person name="Hou S."/>
            <person name="Manoukis N.C."/>
        </authorList>
    </citation>
    <scope>NUCLEOTIDE SEQUENCE</scope>
    <source>
        <strain evidence="2">Punador</strain>
    </source>
</reference>
<dbReference type="InterPro" id="IPR009818">
    <property type="entry name" value="PAM2_motif"/>
</dbReference>
<feature type="compositionally biased region" description="Acidic residues" evidence="1">
    <location>
        <begin position="7"/>
        <end position="16"/>
    </location>
</feature>
<feature type="compositionally biased region" description="Basic residues" evidence="1">
    <location>
        <begin position="239"/>
        <end position="251"/>
    </location>
</feature>
<feature type="region of interest" description="Disordered" evidence="1">
    <location>
        <begin position="235"/>
        <end position="254"/>
    </location>
</feature>
<feature type="region of interest" description="Disordered" evidence="1">
    <location>
        <begin position="1"/>
        <end position="35"/>
    </location>
</feature>
<evidence type="ECO:0000256" key="1">
    <source>
        <dbReference type="SAM" id="MobiDB-lite"/>
    </source>
</evidence>
<feature type="non-terminal residue" evidence="2">
    <location>
        <position position="346"/>
    </location>
</feature>
<name>A0A034VUL9_BACDO</name>
<protein>
    <submittedName>
        <fullName evidence="2">Uncharacterized protein</fullName>
    </submittedName>
</protein>
<dbReference type="Pfam" id="PF07145">
    <property type="entry name" value="PAM2"/>
    <property type="match status" value="1"/>
</dbReference>
<sequence>SGTWMDVLDEPMEFSDEELKSEETVSHTTSQTTTTTTVVTETIEVTAEDSKPVEGVVETETIVEQPIELVKEEVKETDLRPNEVSAPVYLPTDESNFELIEEKPKNKKIVTFEDESTHEILETKPVDSFVPYENVQLAPEIVHYPVSNFSEEISIGESELLVMPKWSDGKPLQEEKTVIDTWSSVLEDSSPISPNIAFTSKLSPDAPEFTPSYLRQADSDQNILFLESERNLNTSVAGHKQHEKVQKKSKQQKREENLQKVVAEEKHNEKPSKLNVDAAEFKVAADTRDTSTTRGKSYADIVFGDHSHIAESKPSLSVAESQTVAVEKVVDKVVPVQSIKPKEEKK</sequence>
<feature type="non-terminal residue" evidence="2">
    <location>
        <position position="1"/>
    </location>
</feature>
<accession>A0A034VUL9</accession>